<organism evidence="3 4">
    <name type="scientific">Xanthomonas bonasiae</name>
    <dbReference type="NCBI Taxonomy" id="2810351"/>
    <lineage>
        <taxon>Bacteria</taxon>
        <taxon>Pseudomonadati</taxon>
        <taxon>Pseudomonadota</taxon>
        <taxon>Gammaproteobacteria</taxon>
        <taxon>Lysobacterales</taxon>
        <taxon>Lysobacteraceae</taxon>
        <taxon>Xanthomonas</taxon>
    </lineage>
</organism>
<evidence type="ECO:0000259" key="2">
    <source>
        <dbReference type="Pfam" id="PF08845"/>
    </source>
</evidence>
<evidence type="ECO:0000256" key="1">
    <source>
        <dbReference type="SAM" id="MobiDB-lite"/>
    </source>
</evidence>
<sequence length="136" mass="14984">MSRRPAADTPTAAAARPSRRRAPRVQWVCVDPPPTPAPTEEELRAGLLEDINEATLRRCRPRVPRQPTHCTVGVDHYPSKQRHTGDRRVPVLRLSGLWLEQLGFAIGSKVQVTVRAGEVVVSVVDANAVDGQRDDP</sequence>
<feature type="region of interest" description="Disordered" evidence="1">
    <location>
        <begin position="62"/>
        <end position="85"/>
    </location>
</feature>
<dbReference type="RefSeq" id="WP_206230872.1">
    <property type="nucleotide sequence ID" value="NZ_JAFIWB010000030.1"/>
</dbReference>
<evidence type="ECO:0000313" key="4">
    <source>
        <dbReference type="Proteomes" id="UP000695802"/>
    </source>
</evidence>
<comment type="caution">
    <text evidence="3">The sequence shown here is derived from an EMBL/GenBank/DDBJ whole genome shotgun (WGS) entry which is preliminary data.</text>
</comment>
<gene>
    <name evidence="3" type="ORF">JR064_19900</name>
</gene>
<dbReference type="InterPro" id="IPR014944">
    <property type="entry name" value="Toxin_SymE-like"/>
</dbReference>
<dbReference type="EMBL" id="JAFIWB010000030">
    <property type="protein sequence ID" value="MBN6104433.1"/>
    <property type="molecule type" value="Genomic_DNA"/>
</dbReference>
<proteinExistence type="predicted"/>
<feature type="region of interest" description="Disordered" evidence="1">
    <location>
        <begin position="1"/>
        <end position="23"/>
    </location>
</feature>
<name>A0ABS3B7W6_9XANT</name>
<evidence type="ECO:0000313" key="3">
    <source>
        <dbReference type="EMBL" id="MBN6104433.1"/>
    </source>
</evidence>
<keyword evidence="4" id="KW-1185">Reference proteome</keyword>
<dbReference type="Proteomes" id="UP000695802">
    <property type="component" value="Unassembled WGS sequence"/>
</dbReference>
<feature type="compositionally biased region" description="Low complexity" evidence="1">
    <location>
        <begin position="7"/>
        <end position="16"/>
    </location>
</feature>
<feature type="domain" description="Toxin SymE-like" evidence="2">
    <location>
        <begin position="67"/>
        <end position="122"/>
    </location>
</feature>
<protein>
    <submittedName>
        <fullName evidence="3">Type I toxin-antitoxin system SymE family toxin</fullName>
    </submittedName>
</protein>
<dbReference type="Pfam" id="PF08845">
    <property type="entry name" value="SymE_toxin"/>
    <property type="match status" value="1"/>
</dbReference>
<accession>A0ABS3B7W6</accession>
<reference evidence="3 4" key="1">
    <citation type="submission" date="2021-02" db="EMBL/GenBank/DDBJ databases">
        <title>Taxonomically Unique Crown Gall-Associated Xanthomonas Stains Have Deficiency in Virulence Repertories.</title>
        <authorList>
            <person name="Mafakheri H."/>
            <person name="Taghavi S.M."/>
            <person name="Dimkic I."/>
            <person name="Nemanja K."/>
            <person name="Osdaghi E."/>
        </authorList>
    </citation>
    <scope>NUCLEOTIDE SEQUENCE [LARGE SCALE GENOMIC DNA]</scope>
    <source>
        <strain evidence="3 4">FX4</strain>
    </source>
</reference>